<dbReference type="eggNOG" id="ENOG502QVE7">
    <property type="taxonomic scope" value="Eukaryota"/>
</dbReference>
<evidence type="ECO:0000256" key="2">
    <source>
        <dbReference type="SAM" id="Phobius"/>
    </source>
</evidence>
<proteinExistence type="predicted"/>
<name>G7PFP2_MACFA</name>
<evidence type="ECO:0000313" key="4">
    <source>
        <dbReference type="Proteomes" id="UP000233100"/>
    </source>
</evidence>
<dbReference type="STRING" id="9541.ENSMFAP00000017147"/>
<keyword evidence="2" id="KW-0472">Membrane</keyword>
<keyword evidence="4" id="KW-1185">Reference proteome</keyword>
<protein>
    <submittedName>
        <fullName evidence="3">Coiled-coil domain containing 134</fullName>
    </submittedName>
</protein>
<reference evidence="3" key="2">
    <citation type="submission" date="2025-08" db="UniProtKB">
        <authorList>
            <consortium name="Ensembl"/>
        </authorList>
    </citation>
    <scope>IDENTIFICATION</scope>
</reference>
<gene>
    <name evidence="3" type="primary">CCDC134</name>
</gene>
<dbReference type="Bgee" id="ENSMFAG00000031727">
    <property type="expression patterns" value="Expressed in liver and 13 other cell types or tissues"/>
</dbReference>
<dbReference type="PANTHER" id="PTHR14735:SF1">
    <property type="entry name" value="COILED-COIL DOMAIN-CONTAINING PROTEIN 134"/>
    <property type="match status" value="1"/>
</dbReference>
<dbReference type="Proteomes" id="UP000233100">
    <property type="component" value="Chromosome 10"/>
</dbReference>
<dbReference type="InterPro" id="IPR026321">
    <property type="entry name" value="CC134"/>
</dbReference>
<organism evidence="3 4">
    <name type="scientific">Macaca fascicularis</name>
    <name type="common">Crab-eating macaque</name>
    <name type="synonym">Cynomolgus monkey</name>
    <dbReference type="NCBI Taxonomy" id="9541"/>
    <lineage>
        <taxon>Eukaryota</taxon>
        <taxon>Metazoa</taxon>
        <taxon>Chordata</taxon>
        <taxon>Craniata</taxon>
        <taxon>Vertebrata</taxon>
        <taxon>Euteleostomi</taxon>
        <taxon>Mammalia</taxon>
        <taxon>Eutheria</taxon>
        <taxon>Euarchontoglires</taxon>
        <taxon>Primates</taxon>
        <taxon>Haplorrhini</taxon>
        <taxon>Catarrhini</taxon>
        <taxon>Cercopithecidae</taxon>
        <taxon>Cercopithecinae</taxon>
        <taxon>Macaca</taxon>
    </lineage>
</organism>
<feature type="compositionally biased region" description="Low complexity" evidence="1">
    <location>
        <begin position="259"/>
        <end position="287"/>
    </location>
</feature>
<feature type="region of interest" description="Disordered" evidence="1">
    <location>
        <begin position="259"/>
        <end position="299"/>
    </location>
</feature>
<dbReference type="VEuPathDB" id="HostDB:ENSMFAG00000031727"/>
<feature type="transmembrane region" description="Helical" evidence="2">
    <location>
        <begin position="155"/>
        <end position="180"/>
    </location>
</feature>
<dbReference type="GeneTree" id="ENSGT00390000020164"/>
<dbReference type="Ensembl" id="ENSMFAT00000067687.2">
    <property type="protein sequence ID" value="ENSMFAP00000017147.2"/>
    <property type="gene ID" value="ENSMFAG00000031727.2"/>
</dbReference>
<feature type="region of interest" description="Disordered" evidence="1">
    <location>
        <begin position="103"/>
        <end position="138"/>
    </location>
</feature>
<dbReference type="PANTHER" id="PTHR14735">
    <property type="entry name" value="COILED-COIL DOMAIN-CONTAINING PROTEIN 134"/>
    <property type="match status" value="1"/>
</dbReference>
<dbReference type="AlphaFoldDB" id="G7PFP2"/>
<reference evidence="3" key="3">
    <citation type="submission" date="2025-09" db="UniProtKB">
        <authorList>
            <consortium name="Ensembl"/>
        </authorList>
    </citation>
    <scope>IDENTIFICATION</scope>
</reference>
<feature type="region of interest" description="Disordered" evidence="1">
    <location>
        <begin position="1"/>
        <end position="68"/>
    </location>
</feature>
<reference evidence="3 4" key="1">
    <citation type="submission" date="2013-03" db="EMBL/GenBank/DDBJ databases">
        <authorList>
            <person name="Warren W."/>
            <person name="Wilson R.K."/>
        </authorList>
    </citation>
    <scope>NUCLEOTIDE SEQUENCE</scope>
</reference>
<evidence type="ECO:0000313" key="3">
    <source>
        <dbReference type="Ensembl" id="ENSMFAP00000017147.2"/>
    </source>
</evidence>
<evidence type="ECO:0000256" key="1">
    <source>
        <dbReference type="SAM" id="MobiDB-lite"/>
    </source>
</evidence>
<feature type="transmembrane region" description="Helical" evidence="2">
    <location>
        <begin position="63"/>
        <end position="86"/>
    </location>
</feature>
<keyword evidence="2" id="KW-1133">Transmembrane helix</keyword>
<keyword evidence="2" id="KW-0812">Transmembrane</keyword>
<sequence>LPSTQAKSRATYPVPAGGEGRGRVRQRAGGTPESGGAGRSGAGRWGRAGSEASGARRRGSRSLAGSSAVGGTALGGPLLVASWVLLLSVRLLLASWNFEPSCSHRTRPPALHAPPGQVPCRSSEPHAEPGGAPGDAQGRIGIERLKNSRGLDMDLLQFLAFLFVLLLSGTGATGTLRTSLDPSLEIYKKMFEVKRREQLLALKNLAQLNDIHQQYKILDVMLKGLFKLSPTWWRTRPSSAMWCCASRGLCTITLTTTPTGTSSSAGASVSATRRASSTRVPTRPSSACSFPALTLSRRP</sequence>
<feature type="compositionally biased region" description="Gly residues" evidence="1">
    <location>
        <begin position="32"/>
        <end position="46"/>
    </location>
</feature>
<accession>G7PFP2</accession>
<dbReference type="Pfam" id="PF15002">
    <property type="entry name" value="ERK-JNK_inhib"/>
    <property type="match status" value="1"/>
</dbReference>